<feature type="DNA-binding region" description="OmpR/PhoB-type" evidence="2">
    <location>
        <begin position="5"/>
        <end position="109"/>
    </location>
</feature>
<dbReference type="PROSITE" id="PS51755">
    <property type="entry name" value="OMPR_PHOB"/>
    <property type="match status" value="1"/>
</dbReference>
<feature type="transmembrane region" description="Helical" evidence="3">
    <location>
        <begin position="150"/>
        <end position="170"/>
    </location>
</feature>
<proteinExistence type="predicted"/>
<dbReference type="InterPro" id="IPR036388">
    <property type="entry name" value="WH-like_DNA-bd_sf"/>
</dbReference>
<reference evidence="5 6" key="1">
    <citation type="submission" date="2020-06" db="EMBL/GenBank/DDBJ databases">
        <title>Rheinheimera sp. nov., a marine bacterium isolated from coastal.</title>
        <authorList>
            <person name="Yu Q."/>
            <person name="Qi Y."/>
            <person name="Pu J."/>
        </authorList>
    </citation>
    <scope>NUCLEOTIDE SEQUENCE [LARGE SCALE GENOMIC DNA]</scope>
    <source>
        <strain evidence="5 6">YQF-2</strain>
    </source>
</reference>
<dbReference type="RefSeq" id="WP_173499270.1">
    <property type="nucleotide sequence ID" value="NZ_JABSOD010000001.1"/>
</dbReference>
<dbReference type="SUPFAM" id="SSF46894">
    <property type="entry name" value="C-terminal effector domain of the bipartite response regulators"/>
    <property type="match status" value="1"/>
</dbReference>
<evidence type="ECO:0000259" key="4">
    <source>
        <dbReference type="PROSITE" id="PS51755"/>
    </source>
</evidence>
<dbReference type="SMART" id="SM00862">
    <property type="entry name" value="Trans_reg_C"/>
    <property type="match status" value="1"/>
</dbReference>
<dbReference type="CDD" id="cd00383">
    <property type="entry name" value="trans_reg_C"/>
    <property type="match status" value="1"/>
</dbReference>
<dbReference type="InterPro" id="IPR001867">
    <property type="entry name" value="OmpR/PhoB-type_DNA-bd"/>
</dbReference>
<dbReference type="Gene3D" id="1.10.10.10">
    <property type="entry name" value="Winged helix-like DNA-binding domain superfamily/Winged helix DNA-binding domain"/>
    <property type="match status" value="1"/>
</dbReference>
<keyword evidence="3" id="KW-1133">Transmembrane helix</keyword>
<evidence type="ECO:0000256" key="3">
    <source>
        <dbReference type="SAM" id="Phobius"/>
    </source>
</evidence>
<comment type="caution">
    <text evidence="5">The sequence shown here is derived from an EMBL/GenBank/DDBJ whole genome shotgun (WGS) entry which is preliminary data.</text>
</comment>
<dbReference type="EMBL" id="JABSOD010000001">
    <property type="protein sequence ID" value="NRQ41008.1"/>
    <property type="molecule type" value="Genomic_DNA"/>
</dbReference>
<keyword evidence="1 2" id="KW-0238">DNA-binding</keyword>
<gene>
    <name evidence="5" type="ORF">HRH59_00270</name>
</gene>
<name>A0A7Y5EJE5_9GAMM</name>
<dbReference type="GO" id="GO:0006355">
    <property type="term" value="P:regulation of DNA-templated transcription"/>
    <property type="evidence" value="ECO:0007669"/>
    <property type="project" value="InterPro"/>
</dbReference>
<dbReference type="GO" id="GO:0003677">
    <property type="term" value="F:DNA binding"/>
    <property type="evidence" value="ECO:0007669"/>
    <property type="project" value="UniProtKB-UniRule"/>
</dbReference>
<keyword evidence="3" id="KW-0472">Membrane</keyword>
<evidence type="ECO:0000256" key="1">
    <source>
        <dbReference type="ARBA" id="ARBA00023125"/>
    </source>
</evidence>
<dbReference type="Proteomes" id="UP000523161">
    <property type="component" value="Unassembled WGS sequence"/>
</dbReference>
<dbReference type="SUPFAM" id="SSF69304">
    <property type="entry name" value="Tricorn protease N-terminal domain"/>
    <property type="match status" value="1"/>
</dbReference>
<accession>A0A7Y5EJE5</accession>
<evidence type="ECO:0000256" key="2">
    <source>
        <dbReference type="PROSITE-ProRule" id="PRU01091"/>
    </source>
</evidence>
<dbReference type="Pfam" id="PF00486">
    <property type="entry name" value="Trans_reg_C"/>
    <property type="match status" value="1"/>
</dbReference>
<sequence length="693" mass="78634">MSHLDPVVQIGDWYYQVIYGQLWPVDAAAQAESMIRLEPRLHSLLNYFLQHPNILLAKDTLIEKVWPADEGTDAAVMRAVGALRKVLGDDVRAPVYIETASKKGYRWLAAIVPATLQDISLAADNTDVVPELTDACAVSFAGKVRKTWRFIAVTAAVLILGGASLAYVLATYTAAPLIKLPDTITPISALSGQEYWPVLYPDGSHVLYQHKPIDSNRLNWIVQNLTDLRIEHLAQKYRNLSQALWLDAHHIVFRADSSANNCYFYRQRLLPAIGLPEPLWPCQQVVSQGAVLWHDSVLWLDRDPQTQQLQLMQGRQGQSAERLLALPGNWRDISQLLLRDDTLYLLAKETVNHSALLQLQLPDGRMDVLARFPYVVKQFSWWDSKHLLLSAAQQELLIFELKSHNTQSLGRLTRDLTQASRYPGQVLATQFLDYTTDILHITDNADSSRSRLLPWHMSNRNERLPALSESGQAAYVSERAGHGQVWLTEGRDSRQLTRLTEWQHIQQLFWHQQQLLVLLNTELYRIELDSGQLIPYLPMPDTAIGRYASCNNVLYWTTLTDSGWQLMAENHSAALADNVTDVRCGPQQALVLQFADSTALALMTADHRLHALPVYIDWRSTDAEQWFSDSSGIYWLGDNNTIYRFDWLSQQTSPLLNTGQEVPAAIYSNGSGPGYIVRQRPYDTDIVWLQNRR</sequence>
<protein>
    <submittedName>
        <fullName evidence="5">Winged helix-turn-helix domain-containing protein</fullName>
    </submittedName>
</protein>
<evidence type="ECO:0000313" key="6">
    <source>
        <dbReference type="Proteomes" id="UP000523161"/>
    </source>
</evidence>
<dbReference type="GO" id="GO:0000160">
    <property type="term" value="P:phosphorelay signal transduction system"/>
    <property type="evidence" value="ECO:0007669"/>
    <property type="project" value="InterPro"/>
</dbReference>
<dbReference type="AlphaFoldDB" id="A0A7Y5EJE5"/>
<dbReference type="InterPro" id="IPR016032">
    <property type="entry name" value="Sig_transdc_resp-reg_C-effctor"/>
</dbReference>
<keyword evidence="3" id="KW-0812">Transmembrane</keyword>
<feature type="domain" description="OmpR/PhoB-type" evidence="4">
    <location>
        <begin position="5"/>
        <end position="109"/>
    </location>
</feature>
<keyword evidence="6" id="KW-1185">Reference proteome</keyword>
<organism evidence="5 6">
    <name type="scientific">Rheinheimera lutimaris</name>
    <dbReference type="NCBI Taxonomy" id="2740584"/>
    <lineage>
        <taxon>Bacteria</taxon>
        <taxon>Pseudomonadati</taxon>
        <taxon>Pseudomonadota</taxon>
        <taxon>Gammaproteobacteria</taxon>
        <taxon>Chromatiales</taxon>
        <taxon>Chromatiaceae</taxon>
        <taxon>Rheinheimera</taxon>
    </lineage>
</organism>
<evidence type="ECO:0000313" key="5">
    <source>
        <dbReference type="EMBL" id="NRQ41008.1"/>
    </source>
</evidence>